<proteinExistence type="predicted"/>
<gene>
    <name evidence="2" type="ordered locus">Meso_0238</name>
</gene>
<organism evidence="2">
    <name type="scientific">Chelativorans sp. (strain BNC1)</name>
    <dbReference type="NCBI Taxonomy" id="266779"/>
    <lineage>
        <taxon>Bacteria</taxon>
        <taxon>Pseudomonadati</taxon>
        <taxon>Pseudomonadota</taxon>
        <taxon>Alphaproteobacteria</taxon>
        <taxon>Hyphomicrobiales</taxon>
        <taxon>Phyllobacteriaceae</taxon>
        <taxon>Chelativorans</taxon>
    </lineage>
</organism>
<accession>Q11LT3</accession>
<dbReference type="EMBL" id="CP000390">
    <property type="protein sequence ID" value="ABG61642.1"/>
    <property type="molecule type" value="Genomic_DNA"/>
</dbReference>
<dbReference type="OrthoDB" id="7330655at2"/>
<reference evidence="2" key="1">
    <citation type="submission" date="2006-06" db="EMBL/GenBank/DDBJ databases">
        <title>Complete sequence of chromosome of Chelativorans sp. BNC1.</title>
        <authorList>
            <consortium name="US DOE Joint Genome Institute"/>
            <person name="Copeland A."/>
            <person name="Lucas S."/>
            <person name="Lapidus A."/>
            <person name="Barry K."/>
            <person name="Detter J.C."/>
            <person name="Glavina del Rio T."/>
            <person name="Hammon N."/>
            <person name="Israni S."/>
            <person name="Dalin E."/>
            <person name="Tice H."/>
            <person name="Pitluck S."/>
            <person name="Chertkov O."/>
            <person name="Brettin T."/>
            <person name="Bruce D."/>
            <person name="Han C."/>
            <person name="Tapia R."/>
            <person name="Gilna P."/>
            <person name="Schmutz J."/>
            <person name="Larimer F."/>
            <person name="Land M."/>
            <person name="Hauser L."/>
            <person name="Kyrpides N."/>
            <person name="Mikhailova N."/>
            <person name="Richardson P."/>
        </authorList>
    </citation>
    <scope>NUCLEOTIDE SEQUENCE</scope>
    <source>
        <strain evidence="2">BNC1</strain>
    </source>
</reference>
<dbReference type="eggNOG" id="ENOG5032BSK">
    <property type="taxonomic scope" value="Bacteria"/>
</dbReference>
<name>Q11LT3_CHESB</name>
<dbReference type="STRING" id="266779.Meso_0238"/>
<dbReference type="AlphaFoldDB" id="Q11LT3"/>
<evidence type="ECO:0008006" key="3">
    <source>
        <dbReference type="Google" id="ProtNLM"/>
    </source>
</evidence>
<feature type="region of interest" description="Disordered" evidence="1">
    <location>
        <begin position="585"/>
        <end position="622"/>
    </location>
</feature>
<dbReference type="KEGG" id="mes:Meso_0238"/>
<protein>
    <recommendedName>
        <fullName evidence="3">Phage tail lysozyme domain-containing protein</fullName>
    </recommendedName>
</protein>
<dbReference type="HOGENOM" id="CLU_439220_0_0_5"/>
<evidence type="ECO:0000313" key="2">
    <source>
        <dbReference type="EMBL" id="ABG61642.1"/>
    </source>
</evidence>
<evidence type="ECO:0000256" key="1">
    <source>
        <dbReference type="SAM" id="MobiDB-lite"/>
    </source>
</evidence>
<sequence length="622" mass="65719">MVNPIAQALQPLQPFIWGRGGAKLTPEQIAREREIAEALGVVDTSPVDHWLQGAARMANTLTGRIREGRADRAERENQAFNEDIVSSLLGSVGGTTTPAPTSPAAQPLDYASQRVSQAHGDMGAYRNAIASIESAGSGDYQAVGPAHPTLGRALGRYQVMEANVGPWTEKHLGRRLTPEEFLASPEAQDAVFDGEFGSYVQRFGDPAIAAQAWFAGPGGVGTERQDSLGTSVPEYAQKFTTALGRTPAQGGIQAQLESLPVGGSMTMPRGSTSPVAAALAMQPGASLPRTATPGSITRGPDGQTYQYVETRGMAGAQGDYGWKPVNTGSAQTAQAGGINPAIIEALSSPYANEGTRRIAALLLEQQMQPREAQPLINAGDGRLYDPNTGQWVIAPQGEPQLPESAQTLQWRAQQAGLVPGTPEYNEFMISGGRGGTSLSIGPDGTVQFSQGNAARPLTEAQSKDAVYATRAEGALGTLDQFDTALTSASERVAEYDPTGVVRGMQSEEFQKAQQAGLEFLQAILRKDTGAAIAKEELDQYGRTYLPQPGDGPAVLEQKRMARRRALEALKAGMAPQAILNQEKALEQSSVQPAPGSGATGVPAGVDPADWQYMTPEERALFQ</sequence>